<gene>
    <name evidence="2" type="ORF">GCM10025780_03720</name>
</gene>
<dbReference type="InterPro" id="IPR036271">
    <property type="entry name" value="Tet_transcr_reg_TetR-rel_C_sf"/>
</dbReference>
<dbReference type="Pfam" id="PF13977">
    <property type="entry name" value="TetR_C_6"/>
    <property type="match status" value="1"/>
</dbReference>
<dbReference type="InterPro" id="IPR039538">
    <property type="entry name" value="BetI_C"/>
</dbReference>
<proteinExistence type="predicted"/>
<feature type="domain" description="BetI-type transcriptional repressor C-terminal" evidence="1">
    <location>
        <begin position="113"/>
        <end position="198"/>
    </location>
</feature>
<protein>
    <recommendedName>
        <fullName evidence="1">BetI-type transcriptional repressor C-terminal domain-containing protein</fullName>
    </recommendedName>
</protein>
<evidence type="ECO:0000313" key="2">
    <source>
        <dbReference type="EMBL" id="GAA4665577.1"/>
    </source>
</evidence>
<comment type="caution">
    <text evidence="2">The sequence shown here is derived from an EMBL/GenBank/DDBJ whole genome shotgun (WGS) entry which is preliminary data.</text>
</comment>
<reference evidence="3" key="1">
    <citation type="journal article" date="2019" name="Int. J. Syst. Evol. Microbiol.">
        <title>The Global Catalogue of Microorganisms (GCM) 10K type strain sequencing project: providing services to taxonomists for standard genome sequencing and annotation.</title>
        <authorList>
            <consortium name="The Broad Institute Genomics Platform"/>
            <consortium name="The Broad Institute Genome Sequencing Center for Infectious Disease"/>
            <person name="Wu L."/>
            <person name="Ma J."/>
        </authorList>
    </citation>
    <scope>NUCLEOTIDE SEQUENCE [LARGE SCALE GENOMIC DNA]</scope>
    <source>
        <strain evidence="3">JCM 18956</strain>
    </source>
</reference>
<dbReference type="Proteomes" id="UP001501295">
    <property type="component" value="Unassembled WGS sequence"/>
</dbReference>
<evidence type="ECO:0000313" key="3">
    <source>
        <dbReference type="Proteomes" id="UP001501295"/>
    </source>
</evidence>
<evidence type="ECO:0000259" key="1">
    <source>
        <dbReference type="Pfam" id="PF13977"/>
    </source>
</evidence>
<organism evidence="2 3">
    <name type="scientific">Frondihabitans cladoniiphilus</name>
    <dbReference type="NCBI Taxonomy" id="715785"/>
    <lineage>
        <taxon>Bacteria</taxon>
        <taxon>Bacillati</taxon>
        <taxon>Actinomycetota</taxon>
        <taxon>Actinomycetes</taxon>
        <taxon>Micrococcales</taxon>
        <taxon>Microbacteriaceae</taxon>
        <taxon>Frondihabitans</taxon>
    </lineage>
</organism>
<sequence>MSVESSLSRTFDSGTATDAEGEAIDRAARDIATSVGLTSITLRRMVSSSGLTPAAVAAREPSMSALAARTFSDLAAAELDRISTELGTASTPLEGVQKLVVSLQGSEHDISKTVWADAWSVGRHNDRVAAAARTSMTAWQGLLVELIVAGVDAGMFQPCEPELVARQFFALVDSTTAYALVGYLDAEARAALVSRGLEVALGVPTGTF</sequence>
<name>A0ABP8VKK2_9MICO</name>
<dbReference type="SUPFAM" id="SSF48498">
    <property type="entry name" value="Tetracyclin repressor-like, C-terminal domain"/>
    <property type="match status" value="1"/>
</dbReference>
<accession>A0ABP8VKK2</accession>
<dbReference type="Gene3D" id="1.10.357.10">
    <property type="entry name" value="Tetracycline Repressor, domain 2"/>
    <property type="match status" value="1"/>
</dbReference>
<keyword evidence="3" id="KW-1185">Reference proteome</keyword>
<dbReference type="RefSeq" id="WP_345372562.1">
    <property type="nucleotide sequence ID" value="NZ_BAABLM010000001.1"/>
</dbReference>
<dbReference type="EMBL" id="BAABLM010000001">
    <property type="protein sequence ID" value="GAA4665577.1"/>
    <property type="molecule type" value="Genomic_DNA"/>
</dbReference>